<comment type="caution">
    <text evidence="3">The sequence shown here is derived from an EMBL/GenBank/DDBJ whole genome shotgun (WGS) entry which is preliminary data.</text>
</comment>
<feature type="compositionally biased region" description="Low complexity" evidence="1">
    <location>
        <begin position="567"/>
        <end position="577"/>
    </location>
</feature>
<gene>
    <name evidence="3" type="ORF">Agub_g5780</name>
</gene>
<protein>
    <recommendedName>
        <fullName evidence="2">ATPase AAA-type core domain-containing protein</fullName>
    </recommendedName>
</protein>
<keyword evidence="4" id="KW-1185">Reference proteome</keyword>
<evidence type="ECO:0000256" key="1">
    <source>
        <dbReference type="SAM" id="MobiDB-lite"/>
    </source>
</evidence>
<evidence type="ECO:0000313" key="4">
    <source>
        <dbReference type="Proteomes" id="UP001054857"/>
    </source>
</evidence>
<feature type="compositionally biased region" description="Pro residues" evidence="1">
    <location>
        <begin position="528"/>
        <end position="537"/>
    </location>
</feature>
<reference evidence="3 4" key="1">
    <citation type="journal article" date="2021" name="Sci. Rep.">
        <title>Genome sequencing of the multicellular alga Astrephomene provides insights into convergent evolution of germ-soma differentiation.</title>
        <authorList>
            <person name="Yamashita S."/>
            <person name="Yamamoto K."/>
            <person name="Matsuzaki R."/>
            <person name="Suzuki S."/>
            <person name="Yamaguchi H."/>
            <person name="Hirooka S."/>
            <person name="Minakuchi Y."/>
            <person name="Miyagishima S."/>
            <person name="Kawachi M."/>
            <person name="Toyoda A."/>
            <person name="Nozaki H."/>
        </authorList>
    </citation>
    <scope>NUCLEOTIDE SEQUENCE [LARGE SCALE GENOMIC DNA]</scope>
    <source>
        <strain evidence="3 4">NIES-4017</strain>
    </source>
</reference>
<dbReference type="Proteomes" id="UP001054857">
    <property type="component" value="Unassembled WGS sequence"/>
</dbReference>
<evidence type="ECO:0000259" key="2">
    <source>
        <dbReference type="Pfam" id="PF00004"/>
    </source>
</evidence>
<accession>A0AAD3DNT9</accession>
<feature type="domain" description="ATPase AAA-type core" evidence="2">
    <location>
        <begin position="633"/>
        <end position="721"/>
    </location>
</feature>
<feature type="region of interest" description="Disordered" evidence="1">
    <location>
        <begin position="453"/>
        <end position="492"/>
    </location>
</feature>
<feature type="compositionally biased region" description="Low complexity" evidence="1">
    <location>
        <begin position="456"/>
        <end position="483"/>
    </location>
</feature>
<feature type="region of interest" description="Disordered" evidence="1">
    <location>
        <begin position="567"/>
        <end position="595"/>
    </location>
</feature>
<feature type="region of interest" description="Disordered" evidence="1">
    <location>
        <begin position="412"/>
        <end position="437"/>
    </location>
</feature>
<sequence length="750" mass="74150">TFETAHGRSVSSGCNLFPATGMGDQGSVFLPSSRRRLQELFGASPQHISSKPFETSSVAIGCDAYVEPYPELVADDQRPLSHETWVAAGLDVARRLQCSHGGWVLTRCTEAGERAAVVQLLVYKADCAPISSPAPAAQTAYTSSASIGAAGRPQVVLAPLLAYNLGLPYTVQPFLDPPPEDTAPAPQVTPPTATAAIQPKSCFPNGPNAPPQPPRLLVLQLTQPLQLQSLTSALDDAALYSSSAVPRFRLDAVRQRPGTTAAPGAGSPTADAVQLCKVGVPRTAPLASAAAGALGPNGSSNKNGGSGSGGAGGGGPDKVAPGGGGGTGAGFPAAAAGVAEDEGGEDGPASAPSSSGVRDAMAGSLQRFFQQRDRYVTPGDMLAVPLLPSHLCGPASAPAAAGAAAAAAPAPATQGSLASRHSTTGSGSGGGSGNASRPRLVYFKVTEVRQGQQTCGTATPAAGAAGAAGGTSSSSTPSSSSSPSSPPRLPLLVSPASTRLALQGGLCRAPLPVGCEAHPHPQPHPHRMPAPPCSSAPSLAPPPLPLLGCDPAAPLCGLLLPPPSCSSVSTSASTGGMQQQGGQQGGQQAEVQLGPGLVGTPGPLLPAWRSVAQLLAPLLHPATLHLDLPPVTLLLYGPPGSGRRTAVRAAAAALGLHLVPVSCHELAPLERQQQQQQGGAEGGPGGVAGGLAGVLGAAERFAPALVLLQDLEALVGTRSAADSASPAAAAGGSGGAASAAQRCAEVLREA</sequence>
<feature type="non-terminal residue" evidence="3">
    <location>
        <position position="750"/>
    </location>
</feature>
<feature type="region of interest" description="Disordered" evidence="1">
    <location>
        <begin position="518"/>
        <end position="537"/>
    </location>
</feature>
<feature type="compositionally biased region" description="Gly residues" evidence="1">
    <location>
        <begin position="304"/>
        <end position="329"/>
    </location>
</feature>
<feature type="non-terminal residue" evidence="3">
    <location>
        <position position="1"/>
    </location>
</feature>
<name>A0AAD3DNT9_9CHLO</name>
<organism evidence="3 4">
    <name type="scientific">Astrephomene gubernaculifera</name>
    <dbReference type="NCBI Taxonomy" id="47775"/>
    <lineage>
        <taxon>Eukaryota</taxon>
        <taxon>Viridiplantae</taxon>
        <taxon>Chlorophyta</taxon>
        <taxon>core chlorophytes</taxon>
        <taxon>Chlorophyceae</taxon>
        <taxon>CS clade</taxon>
        <taxon>Chlamydomonadales</taxon>
        <taxon>Astrephomenaceae</taxon>
        <taxon>Astrephomene</taxon>
    </lineage>
</organism>
<dbReference type="InterPro" id="IPR027417">
    <property type="entry name" value="P-loop_NTPase"/>
</dbReference>
<dbReference type="GO" id="GO:0005524">
    <property type="term" value="F:ATP binding"/>
    <property type="evidence" value="ECO:0007669"/>
    <property type="project" value="InterPro"/>
</dbReference>
<evidence type="ECO:0000313" key="3">
    <source>
        <dbReference type="EMBL" id="GFR44514.1"/>
    </source>
</evidence>
<dbReference type="InterPro" id="IPR003959">
    <property type="entry name" value="ATPase_AAA_core"/>
</dbReference>
<feature type="region of interest" description="Disordered" evidence="1">
    <location>
        <begin position="290"/>
        <end position="359"/>
    </location>
</feature>
<dbReference type="Gene3D" id="3.40.50.300">
    <property type="entry name" value="P-loop containing nucleotide triphosphate hydrolases"/>
    <property type="match status" value="1"/>
</dbReference>
<proteinExistence type="predicted"/>
<dbReference type="EMBL" id="BMAR01000008">
    <property type="protein sequence ID" value="GFR44514.1"/>
    <property type="molecule type" value="Genomic_DNA"/>
</dbReference>
<dbReference type="AlphaFoldDB" id="A0AAD3DNT9"/>
<feature type="compositionally biased region" description="Low complexity" evidence="1">
    <location>
        <begin position="290"/>
        <end position="303"/>
    </location>
</feature>
<dbReference type="GO" id="GO:0016887">
    <property type="term" value="F:ATP hydrolysis activity"/>
    <property type="evidence" value="ECO:0007669"/>
    <property type="project" value="InterPro"/>
</dbReference>
<dbReference type="Pfam" id="PF00004">
    <property type="entry name" value="AAA"/>
    <property type="match status" value="1"/>
</dbReference>
<dbReference type="SUPFAM" id="SSF52540">
    <property type="entry name" value="P-loop containing nucleoside triphosphate hydrolases"/>
    <property type="match status" value="1"/>
</dbReference>